<comment type="caution">
    <text evidence="1">The sequence shown here is derived from an EMBL/GenBank/DDBJ whole genome shotgun (WGS) entry which is preliminary data.</text>
</comment>
<name>A0A8J7LQC6_9RHOB</name>
<protein>
    <submittedName>
        <fullName evidence="1">Uncharacterized protein</fullName>
    </submittedName>
</protein>
<dbReference type="AlphaFoldDB" id="A0A8J7LQC6"/>
<reference evidence="1" key="1">
    <citation type="submission" date="2020-10" db="EMBL/GenBank/DDBJ databases">
        <title>Paenihalocynthiibacter styelae gen. nov., sp. nov., isolated from stalked sea squirt Styela clava.</title>
        <authorList>
            <person name="Kim Y.-O."/>
            <person name="Yoon J.-H."/>
        </authorList>
    </citation>
    <scope>NUCLEOTIDE SEQUENCE</scope>
    <source>
        <strain evidence="1">MYP1-1</strain>
    </source>
</reference>
<dbReference type="Proteomes" id="UP000640583">
    <property type="component" value="Unassembled WGS sequence"/>
</dbReference>
<dbReference type="RefSeq" id="WP_228849665.1">
    <property type="nucleotide sequence ID" value="NZ_JADCKQ010000012.1"/>
</dbReference>
<gene>
    <name evidence="1" type="ORF">H1D41_14930</name>
</gene>
<proteinExistence type="predicted"/>
<sequence>MRVTYSKTRSVPEGTPFLTTSTGLKYWHIRHPPSGGLQASVETEDPEISMHAYGSGSRDGTRSFMFCYKDGFRIGFSCACFIDGLPWGNIKRQEDIDQGKREGKSIIRITAIGTPVTDFATPTETERSTILCGPTWNEFYNGKRTLFPSLEIQNEMRMIWLELFGGLRGKFLLLDPAFPKTLPDGSAYPQITPIFDEAVMQQFANGDLVDAKS</sequence>
<organism evidence="1 2">
    <name type="scientific">Halocynthiibacter styelae</name>
    <dbReference type="NCBI Taxonomy" id="2761955"/>
    <lineage>
        <taxon>Bacteria</taxon>
        <taxon>Pseudomonadati</taxon>
        <taxon>Pseudomonadota</taxon>
        <taxon>Alphaproteobacteria</taxon>
        <taxon>Rhodobacterales</taxon>
        <taxon>Paracoccaceae</taxon>
        <taxon>Halocynthiibacter</taxon>
    </lineage>
</organism>
<dbReference type="EMBL" id="JADCKQ010000012">
    <property type="protein sequence ID" value="MBI1494936.1"/>
    <property type="molecule type" value="Genomic_DNA"/>
</dbReference>
<evidence type="ECO:0000313" key="2">
    <source>
        <dbReference type="Proteomes" id="UP000640583"/>
    </source>
</evidence>
<evidence type="ECO:0000313" key="1">
    <source>
        <dbReference type="EMBL" id="MBI1494936.1"/>
    </source>
</evidence>
<accession>A0A8J7LQC6</accession>
<keyword evidence="2" id="KW-1185">Reference proteome</keyword>